<accession>A0A9P4UED9</accession>
<keyword evidence="3" id="KW-1185">Reference proteome</keyword>
<dbReference type="AlphaFoldDB" id="A0A9P4UED9"/>
<evidence type="ECO:0000313" key="2">
    <source>
        <dbReference type="EMBL" id="KAF2447336.1"/>
    </source>
</evidence>
<name>A0A9P4UED9_9PLEO</name>
<organism evidence="2 3">
    <name type="scientific">Karstenula rhodostoma CBS 690.94</name>
    <dbReference type="NCBI Taxonomy" id="1392251"/>
    <lineage>
        <taxon>Eukaryota</taxon>
        <taxon>Fungi</taxon>
        <taxon>Dikarya</taxon>
        <taxon>Ascomycota</taxon>
        <taxon>Pezizomycotina</taxon>
        <taxon>Dothideomycetes</taxon>
        <taxon>Pleosporomycetidae</taxon>
        <taxon>Pleosporales</taxon>
        <taxon>Massarineae</taxon>
        <taxon>Didymosphaeriaceae</taxon>
        <taxon>Karstenula</taxon>
    </lineage>
</organism>
<feature type="compositionally biased region" description="Polar residues" evidence="1">
    <location>
        <begin position="67"/>
        <end position="108"/>
    </location>
</feature>
<evidence type="ECO:0000313" key="3">
    <source>
        <dbReference type="Proteomes" id="UP000799764"/>
    </source>
</evidence>
<gene>
    <name evidence="2" type="ORF">P171DRAFT_430234</name>
</gene>
<protein>
    <submittedName>
        <fullName evidence="2">Uncharacterized protein</fullName>
    </submittedName>
</protein>
<proteinExistence type="predicted"/>
<comment type="caution">
    <text evidence="2">The sequence shown here is derived from an EMBL/GenBank/DDBJ whole genome shotgun (WGS) entry which is preliminary data.</text>
</comment>
<dbReference type="OrthoDB" id="3788377at2759"/>
<dbReference type="Proteomes" id="UP000799764">
    <property type="component" value="Unassembled WGS sequence"/>
</dbReference>
<evidence type="ECO:0000256" key="1">
    <source>
        <dbReference type="SAM" id="MobiDB-lite"/>
    </source>
</evidence>
<reference evidence="2" key="1">
    <citation type="journal article" date="2020" name="Stud. Mycol.">
        <title>101 Dothideomycetes genomes: a test case for predicting lifestyles and emergence of pathogens.</title>
        <authorList>
            <person name="Haridas S."/>
            <person name="Albert R."/>
            <person name="Binder M."/>
            <person name="Bloem J."/>
            <person name="Labutti K."/>
            <person name="Salamov A."/>
            <person name="Andreopoulos B."/>
            <person name="Baker S."/>
            <person name="Barry K."/>
            <person name="Bills G."/>
            <person name="Bluhm B."/>
            <person name="Cannon C."/>
            <person name="Castanera R."/>
            <person name="Culley D."/>
            <person name="Daum C."/>
            <person name="Ezra D."/>
            <person name="Gonzalez J."/>
            <person name="Henrissat B."/>
            <person name="Kuo A."/>
            <person name="Liang C."/>
            <person name="Lipzen A."/>
            <person name="Lutzoni F."/>
            <person name="Magnuson J."/>
            <person name="Mondo S."/>
            <person name="Nolan M."/>
            <person name="Ohm R."/>
            <person name="Pangilinan J."/>
            <person name="Park H.-J."/>
            <person name="Ramirez L."/>
            <person name="Alfaro M."/>
            <person name="Sun H."/>
            <person name="Tritt A."/>
            <person name="Yoshinaga Y."/>
            <person name="Zwiers L.-H."/>
            <person name="Turgeon B."/>
            <person name="Goodwin S."/>
            <person name="Spatafora J."/>
            <person name="Crous P."/>
            <person name="Grigoriev I."/>
        </authorList>
    </citation>
    <scope>NUCLEOTIDE SEQUENCE</scope>
    <source>
        <strain evidence="2">CBS 690.94</strain>
    </source>
</reference>
<feature type="region of interest" description="Disordered" evidence="1">
    <location>
        <begin position="1"/>
        <end position="112"/>
    </location>
</feature>
<feature type="compositionally biased region" description="Polar residues" evidence="1">
    <location>
        <begin position="1"/>
        <end position="16"/>
    </location>
</feature>
<sequence>MSSPSPYAVSRPSTYFPSARHPSMYRQTDYHDGKGVQIIESRRSTPMTSVTMPAPKVHDLAPLSPRKQASSSSRGHKTSSQPSQLRSTSISSQPKQSGHVTPRSSPKSRGQVVIVQGTVSVAVDFGKRDVAIGLTTPPPTPKIERLATPELEDLEDISFCDCCTGVHFVKYCAACGCELESWKS</sequence>
<dbReference type="EMBL" id="MU001497">
    <property type="protein sequence ID" value="KAF2447336.1"/>
    <property type="molecule type" value="Genomic_DNA"/>
</dbReference>